<evidence type="ECO:0000256" key="8">
    <source>
        <dbReference type="SAM" id="Coils"/>
    </source>
</evidence>
<keyword evidence="4" id="KW-0970">Cilium biogenesis/degradation</keyword>
<evidence type="ECO:0000256" key="3">
    <source>
        <dbReference type="ARBA" id="ARBA00022737"/>
    </source>
</evidence>
<dbReference type="GO" id="GO:0030992">
    <property type="term" value="C:intraciliary transport particle B"/>
    <property type="evidence" value="ECO:0007669"/>
    <property type="project" value="TreeGrafter"/>
</dbReference>
<dbReference type="GO" id="GO:0120170">
    <property type="term" value="F:intraciliary transport particle B binding"/>
    <property type="evidence" value="ECO:0007669"/>
    <property type="project" value="TreeGrafter"/>
</dbReference>
<keyword evidence="8" id="KW-0175">Coiled coil</keyword>
<dbReference type="InterPro" id="IPR039941">
    <property type="entry name" value="TT30"/>
</dbReference>
<dbReference type="GO" id="GO:0042073">
    <property type="term" value="P:intraciliary transport"/>
    <property type="evidence" value="ECO:0007669"/>
    <property type="project" value="TreeGrafter"/>
</dbReference>
<evidence type="ECO:0000256" key="2">
    <source>
        <dbReference type="ARBA" id="ARBA00009522"/>
    </source>
</evidence>
<keyword evidence="3" id="KW-0677">Repeat</keyword>
<evidence type="ECO:0000256" key="5">
    <source>
        <dbReference type="ARBA" id="ARBA00022803"/>
    </source>
</evidence>
<reference evidence="9" key="1">
    <citation type="submission" date="2014-11" db="EMBL/GenBank/DDBJ databases">
        <authorList>
            <person name="Otto D Thomas"/>
            <person name="Naeem Raeece"/>
        </authorList>
    </citation>
    <scope>NUCLEOTIDE SEQUENCE</scope>
</reference>
<dbReference type="VEuPathDB" id="CryptoDB:Cvel_882"/>
<dbReference type="AlphaFoldDB" id="A0A0G4HAD3"/>
<proteinExistence type="inferred from homology"/>
<comment type="similarity">
    <text evidence="2">Belongs to the TTC30/dfy-1/fleer family.</text>
</comment>
<dbReference type="PANTHER" id="PTHR20931">
    <property type="entry name" value="TETRATRICOPEPTIDE REPEAT PROTEIN 30"/>
    <property type="match status" value="1"/>
</dbReference>
<accession>A0A0G4HAD3</accession>
<dbReference type="SUPFAM" id="SSF48452">
    <property type="entry name" value="TPR-like"/>
    <property type="match status" value="2"/>
</dbReference>
<evidence type="ECO:0008006" key="10">
    <source>
        <dbReference type="Google" id="ProtNLM"/>
    </source>
</evidence>
<dbReference type="EMBL" id="CDMZ01002095">
    <property type="protein sequence ID" value="CEM40731.1"/>
    <property type="molecule type" value="Genomic_DNA"/>
</dbReference>
<comment type="subcellular location">
    <subcellularLocation>
        <location evidence="1">Cell projection</location>
        <location evidence="1">Cilium</location>
    </subcellularLocation>
</comment>
<keyword evidence="7" id="KW-0966">Cell projection</keyword>
<dbReference type="PhylomeDB" id="A0A0G4HAD3"/>
<evidence type="ECO:0000313" key="9">
    <source>
        <dbReference type="EMBL" id="CEM40731.1"/>
    </source>
</evidence>
<protein>
    <recommendedName>
        <fullName evidence="10">Tetratricopeptide repeat protein 30</fullName>
    </recommendedName>
</protein>
<sequence length="668" mass="75661">MTAFIPHNRQVPDGQYTEQIYSFIGDQKYENAIRILQQQVNLLPSSRAGLSLLAYCYYMSGDFLSAAQVYATLCDVCPEIDAYKLYQAQALMKSGLHDDALRVSTFIDSEESTPSPNEPEKTLGQQVRLLQATIRHEQEEVLAAHALLDSCETADTDVTIMRGSLLWKEKRVEEAKKAFLEAAKTQSELPALKYNIALCHYSMKQYGDALKNIAEIIEAAERAHPELGVGVGLASVQNQGGDSEYRSVGNSLALQSSALVEAFNLKAAIEFLLNNKAASKEALLDMPPRNEEELDPVTLHNIALMNMDEKPTDGFRKLNFLLQSPDGSFPRETFVNLLLLYCKYEYFDLAADLSAEHAQLTYSCLEPDEYDFLESLIMAQNAPREAYKKLEELANGHMERLRKSTKQIAEARRARDNAAVRRSLGELDASLAKFIPVLMGQAKIYWDLEDYAMVEKIFSGPVEYVSDQEVWKLNLAHVFFMEEKYREAIRYYEPFVKKHTENVLNVTAVVLANLCVSFIMTSANEDAEELMRLIEKEEERVQLADPTKNIYHLCIVNLVIGTLYCAKGNFEFGISRVIKSLEPASKKLGTDTWYYAKRCFLALGETLAKHMILLKDQTYHEILAFLDLAIVHGTDIQSQINPLGRQRARNTVAFEAKLIKRLFLRLRE</sequence>
<dbReference type="GO" id="GO:0005879">
    <property type="term" value="C:axonemal microtubule"/>
    <property type="evidence" value="ECO:0007669"/>
    <property type="project" value="TreeGrafter"/>
</dbReference>
<dbReference type="PANTHER" id="PTHR20931:SF0">
    <property type="entry name" value="TETRATRICOPEPTIDE REPEAT PROTEIN 30"/>
    <property type="match status" value="1"/>
</dbReference>
<gene>
    <name evidence="9" type="ORF">Cvel_882</name>
</gene>
<evidence type="ECO:0000256" key="6">
    <source>
        <dbReference type="ARBA" id="ARBA00023069"/>
    </source>
</evidence>
<dbReference type="InterPro" id="IPR011990">
    <property type="entry name" value="TPR-like_helical_dom_sf"/>
</dbReference>
<organism evidence="9">
    <name type="scientific">Chromera velia CCMP2878</name>
    <dbReference type="NCBI Taxonomy" id="1169474"/>
    <lineage>
        <taxon>Eukaryota</taxon>
        <taxon>Sar</taxon>
        <taxon>Alveolata</taxon>
        <taxon>Colpodellida</taxon>
        <taxon>Chromeraceae</taxon>
        <taxon>Chromera</taxon>
    </lineage>
</organism>
<keyword evidence="6" id="KW-0969">Cilium</keyword>
<dbReference type="FunFam" id="1.25.40.10:FF:000186">
    <property type="entry name" value="Tetratricopeptide repeat domain 30A"/>
    <property type="match status" value="1"/>
</dbReference>
<evidence type="ECO:0000256" key="4">
    <source>
        <dbReference type="ARBA" id="ARBA00022794"/>
    </source>
</evidence>
<dbReference type="SMART" id="SM00028">
    <property type="entry name" value="TPR"/>
    <property type="match status" value="4"/>
</dbReference>
<name>A0A0G4HAD3_9ALVE</name>
<evidence type="ECO:0000256" key="7">
    <source>
        <dbReference type="ARBA" id="ARBA00023273"/>
    </source>
</evidence>
<dbReference type="Gene3D" id="1.25.40.10">
    <property type="entry name" value="Tetratricopeptide repeat domain"/>
    <property type="match status" value="3"/>
</dbReference>
<keyword evidence="5" id="KW-0802">TPR repeat</keyword>
<dbReference type="InterPro" id="IPR019734">
    <property type="entry name" value="TPR_rpt"/>
</dbReference>
<evidence type="ECO:0000256" key="1">
    <source>
        <dbReference type="ARBA" id="ARBA00004138"/>
    </source>
</evidence>
<feature type="coiled-coil region" evidence="8">
    <location>
        <begin position="387"/>
        <end position="421"/>
    </location>
</feature>